<proteinExistence type="predicted"/>
<dbReference type="PANTHER" id="PTHR43738:SF1">
    <property type="entry name" value="HEMIN TRANSPORT SYSTEM PERMEASE PROTEIN HRTB-RELATED"/>
    <property type="match status" value="1"/>
</dbReference>
<evidence type="ECO:0000256" key="7">
    <source>
        <dbReference type="SAM" id="Phobius"/>
    </source>
</evidence>
<feature type="transmembrane region" description="Helical" evidence="7">
    <location>
        <begin position="319"/>
        <end position="340"/>
    </location>
</feature>
<dbReference type="HOGENOM" id="CLU_060907_0_0_11"/>
<dbReference type="AlphaFoldDB" id="K0Z6E4"/>
<evidence type="ECO:0000256" key="2">
    <source>
        <dbReference type="ARBA" id="ARBA00022448"/>
    </source>
</evidence>
<dbReference type="InterPro" id="IPR003838">
    <property type="entry name" value="ABC3_permease_C"/>
</dbReference>
<comment type="caution">
    <text evidence="9">The sequence shown here is derived from an EMBL/GenBank/DDBJ whole genome shotgun (WGS) entry which is preliminary data.</text>
</comment>
<protein>
    <recommendedName>
        <fullName evidence="8">ABC3 transporter permease C-terminal domain-containing protein</fullName>
    </recommendedName>
</protein>
<accession>K0Z6E4</accession>
<gene>
    <name evidence="9" type="ORF">HMPREF9719_00142</name>
</gene>
<sequence>MYLAVRDIRAAAGRFGLVSGVVALITLLIVMLTGLTAGLGKQNTSALEALGPDRFVFGAPGASNEAEVSFTDSVVSPEAQSEWDSLPGVEVTELGVAQTRLEVPVGEPGAGATEPLAVMGLPAGTPLPGGGEVPGDGVLLPDELLEGDAPGAVLLGGTELPVAGEAATEWYSHQPVAWVPIDRWYDIAHAERPTVLLASGEGAQDAADNPPAGTVAASTSEALMGLPAYASERGSLLSIQALLYGISALVVLAFLSVWTIQRTRDLAVLRALGASKGYVLRDALAQAGIVLAAGAGVGSAAGAGLGALAATAVPFELTAATVIVPALGVAALGAVGAFVATRRVVSIDPNEALGAAA</sequence>
<keyword evidence="3" id="KW-1003">Cell membrane</keyword>
<feature type="transmembrane region" description="Helical" evidence="7">
    <location>
        <begin position="289"/>
        <end position="313"/>
    </location>
</feature>
<evidence type="ECO:0000313" key="10">
    <source>
        <dbReference type="Proteomes" id="UP000006078"/>
    </source>
</evidence>
<feature type="domain" description="ABC3 transporter permease C-terminal" evidence="8">
    <location>
        <begin position="241"/>
        <end position="349"/>
    </location>
</feature>
<dbReference type="Proteomes" id="UP000006078">
    <property type="component" value="Unassembled WGS sequence"/>
</dbReference>
<comment type="subcellular location">
    <subcellularLocation>
        <location evidence="1">Cell membrane</location>
        <topology evidence="1">Multi-pass membrane protein</topology>
    </subcellularLocation>
</comment>
<dbReference type="InterPro" id="IPR051125">
    <property type="entry name" value="ABC-4/HrtB_transporter"/>
</dbReference>
<keyword evidence="10" id="KW-1185">Reference proteome</keyword>
<keyword evidence="4 7" id="KW-0812">Transmembrane</keyword>
<evidence type="ECO:0000256" key="6">
    <source>
        <dbReference type="ARBA" id="ARBA00023136"/>
    </source>
</evidence>
<evidence type="ECO:0000259" key="8">
    <source>
        <dbReference type="Pfam" id="PF02687"/>
    </source>
</evidence>
<reference evidence="9 10" key="1">
    <citation type="submission" date="2012-08" db="EMBL/GenBank/DDBJ databases">
        <title>The Genome Sequence of Turicella otitidis ATCC 51513.</title>
        <authorList>
            <consortium name="The Broad Institute Genome Sequencing Platform"/>
            <person name="Earl A."/>
            <person name="Ward D."/>
            <person name="Feldgarden M."/>
            <person name="Gevers D."/>
            <person name="Huys G."/>
            <person name="Walker B."/>
            <person name="Young S.K."/>
            <person name="Zeng Q."/>
            <person name="Gargeya S."/>
            <person name="Fitzgerald M."/>
            <person name="Haas B."/>
            <person name="Abouelleil A."/>
            <person name="Alvarado L."/>
            <person name="Arachchi H.M."/>
            <person name="Berlin A.M."/>
            <person name="Chapman S.B."/>
            <person name="Goldberg J."/>
            <person name="Griggs A."/>
            <person name="Gujja S."/>
            <person name="Hansen M."/>
            <person name="Howarth C."/>
            <person name="Imamovic A."/>
            <person name="Larimer J."/>
            <person name="McCowen C."/>
            <person name="Montmayeur A."/>
            <person name="Murphy C."/>
            <person name="Neiman D."/>
            <person name="Pearson M."/>
            <person name="Priest M."/>
            <person name="Roberts A."/>
            <person name="Saif S."/>
            <person name="Shea T."/>
            <person name="Sisk P."/>
            <person name="Sykes S."/>
            <person name="Wortman J."/>
            <person name="Nusbaum C."/>
            <person name="Birren B."/>
        </authorList>
    </citation>
    <scope>NUCLEOTIDE SEQUENCE [LARGE SCALE GENOMIC DNA]</scope>
    <source>
        <strain evidence="9 10">ATCC 51513</strain>
    </source>
</reference>
<feature type="transmembrane region" description="Helical" evidence="7">
    <location>
        <begin position="241"/>
        <end position="260"/>
    </location>
</feature>
<dbReference type="PANTHER" id="PTHR43738">
    <property type="entry name" value="ABC TRANSPORTER, MEMBRANE PROTEIN"/>
    <property type="match status" value="1"/>
</dbReference>
<dbReference type="eggNOG" id="COG0577">
    <property type="taxonomic scope" value="Bacteria"/>
</dbReference>
<organism evidence="9 10">
    <name type="scientific">Corynebacterium otitidis ATCC 51513</name>
    <dbReference type="NCBI Taxonomy" id="883169"/>
    <lineage>
        <taxon>Bacteria</taxon>
        <taxon>Bacillati</taxon>
        <taxon>Actinomycetota</taxon>
        <taxon>Actinomycetes</taxon>
        <taxon>Mycobacteriales</taxon>
        <taxon>Corynebacteriaceae</taxon>
        <taxon>Corynebacterium</taxon>
    </lineage>
</organism>
<keyword evidence="2" id="KW-0813">Transport</keyword>
<evidence type="ECO:0000256" key="5">
    <source>
        <dbReference type="ARBA" id="ARBA00022989"/>
    </source>
</evidence>
<evidence type="ECO:0000313" key="9">
    <source>
        <dbReference type="EMBL" id="EJZ82960.1"/>
    </source>
</evidence>
<dbReference type="OrthoDB" id="5242186at2"/>
<evidence type="ECO:0000256" key="4">
    <source>
        <dbReference type="ARBA" id="ARBA00022692"/>
    </source>
</evidence>
<dbReference type="Pfam" id="PF02687">
    <property type="entry name" value="FtsX"/>
    <property type="match status" value="1"/>
</dbReference>
<dbReference type="RefSeq" id="WP_004600032.1">
    <property type="nucleotide sequence ID" value="NZ_JH815192.1"/>
</dbReference>
<name>K0Z6E4_9CORY</name>
<dbReference type="PATRIC" id="fig|883169.3.peg.136"/>
<dbReference type="EMBL" id="AHAE01000006">
    <property type="protein sequence ID" value="EJZ82960.1"/>
    <property type="molecule type" value="Genomic_DNA"/>
</dbReference>
<evidence type="ECO:0000256" key="3">
    <source>
        <dbReference type="ARBA" id="ARBA00022475"/>
    </source>
</evidence>
<feature type="transmembrane region" description="Helical" evidence="7">
    <location>
        <begin position="12"/>
        <end position="35"/>
    </location>
</feature>
<keyword evidence="5 7" id="KW-1133">Transmembrane helix</keyword>
<evidence type="ECO:0000256" key="1">
    <source>
        <dbReference type="ARBA" id="ARBA00004651"/>
    </source>
</evidence>
<keyword evidence="6 7" id="KW-0472">Membrane</keyword>
<dbReference type="GO" id="GO:0005886">
    <property type="term" value="C:plasma membrane"/>
    <property type="evidence" value="ECO:0007669"/>
    <property type="project" value="UniProtKB-SubCell"/>
</dbReference>